<dbReference type="OrthoDB" id="3353673at2759"/>
<comment type="caution">
    <text evidence="2">The sequence shown here is derived from an EMBL/GenBank/DDBJ whole genome shotgun (WGS) entry which is preliminary data.</text>
</comment>
<gene>
    <name evidence="2" type="ORF">BDZ94DRAFT_1324775</name>
</gene>
<dbReference type="Proteomes" id="UP000807353">
    <property type="component" value="Unassembled WGS sequence"/>
</dbReference>
<organism evidence="2 3">
    <name type="scientific">Collybia nuda</name>
    <dbReference type="NCBI Taxonomy" id="64659"/>
    <lineage>
        <taxon>Eukaryota</taxon>
        <taxon>Fungi</taxon>
        <taxon>Dikarya</taxon>
        <taxon>Basidiomycota</taxon>
        <taxon>Agaricomycotina</taxon>
        <taxon>Agaricomycetes</taxon>
        <taxon>Agaricomycetidae</taxon>
        <taxon>Agaricales</taxon>
        <taxon>Tricholomatineae</taxon>
        <taxon>Clitocybaceae</taxon>
        <taxon>Collybia</taxon>
    </lineage>
</organism>
<evidence type="ECO:0000313" key="2">
    <source>
        <dbReference type="EMBL" id="KAF9459448.1"/>
    </source>
</evidence>
<feature type="region of interest" description="Disordered" evidence="1">
    <location>
        <begin position="94"/>
        <end position="130"/>
    </location>
</feature>
<dbReference type="EMBL" id="MU150316">
    <property type="protein sequence ID" value="KAF9459448.1"/>
    <property type="molecule type" value="Genomic_DNA"/>
</dbReference>
<name>A0A9P5XZ90_9AGAR</name>
<accession>A0A9P5XZ90</accession>
<feature type="compositionally biased region" description="Pro residues" evidence="1">
    <location>
        <begin position="113"/>
        <end position="126"/>
    </location>
</feature>
<evidence type="ECO:0000256" key="1">
    <source>
        <dbReference type="SAM" id="MobiDB-lite"/>
    </source>
</evidence>
<keyword evidence="3" id="KW-1185">Reference proteome</keyword>
<reference evidence="2" key="1">
    <citation type="submission" date="2020-11" db="EMBL/GenBank/DDBJ databases">
        <authorList>
            <consortium name="DOE Joint Genome Institute"/>
            <person name="Ahrendt S."/>
            <person name="Riley R."/>
            <person name="Andreopoulos W."/>
            <person name="Labutti K."/>
            <person name="Pangilinan J."/>
            <person name="Ruiz-Duenas F.J."/>
            <person name="Barrasa J.M."/>
            <person name="Sanchez-Garcia M."/>
            <person name="Camarero S."/>
            <person name="Miyauchi S."/>
            <person name="Serrano A."/>
            <person name="Linde D."/>
            <person name="Babiker R."/>
            <person name="Drula E."/>
            <person name="Ayuso-Fernandez I."/>
            <person name="Pacheco R."/>
            <person name="Padilla G."/>
            <person name="Ferreira P."/>
            <person name="Barriuso J."/>
            <person name="Kellner H."/>
            <person name="Castanera R."/>
            <person name="Alfaro M."/>
            <person name="Ramirez L."/>
            <person name="Pisabarro A.G."/>
            <person name="Kuo A."/>
            <person name="Tritt A."/>
            <person name="Lipzen A."/>
            <person name="He G."/>
            <person name="Yan M."/>
            <person name="Ng V."/>
            <person name="Cullen D."/>
            <person name="Martin F."/>
            <person name="Rosso M.-N."/>
            <person name="Henrissat B."/>
            <person name="Hibbett D."/>
            <person name="Martinez A.T."/>
            <person name="Grigoriev I.V."/>
        </authorList>
    </citation>
    <scope>NUCLEOTIDE SEQUENCE</scope>
    <source>
        <strain evidence="2">CBS 247.69</strain>
    </source>
</reference>
<sequence>MSLHQFAMGRRPFFVEQTGDDLPPLGDQNNWYYPSHGHESDEEDLHIGSKGGNWGNKTVKGARWVRRGKITPWGPGMDDWETEERARKRIKLLLPPDRRSPSPPTLPHLIRSPSPPLISPYPPPISHHPSHSSFVLDKAVTHTFRSRLLDELEHATNGLIEGEANMRRALGRLWQAMSEDPDKQFGDSSVVPKREDEDNTAEVQRDQDSRISRAPDLTPIIHKLFLLSHSNGGPPVFEPSHFSSPEMQLDNLEKSLAALRELQDDGREYVERLQEIREGLGDVKAQREGIWALVREGAITELHEAAISAST</sequence>
<protein>
    <submittedName>
        <fullName evidence="2">Uncharacterized protein</fullName>
    </submittedName>
</protein>
<evidence type="ECO:0000313" key="3">
    <source>
        <dbReference type="Proteomes" id="UP000807353"/>
    </source>
</evidence>
<proteinExistence type="predicted"/>
<feature type="region of interest" description="Disordered" evidence="1">
    <location>
        <begin position="32"/>
        <end position="53"/>
    </location>
</feature>
<feature type="region of interest" description="Disordered" evidence="1">
    <location>
        <begin position="178"/>
        <end position="209"/>
    </location>
</feature>
<dbReference type="AlphaFoldDB" id="A0A9P5XZ90"/>